<dbReference type="KEGG" id="qsa:O6P43_018809"/>
<comment type="caution">
    <text evidence="3">The sequence shown here is derived from an EMBL/GenBank/DDBJ whole genome shotgun (WGS) entry which is preliminary data.</text>
</comment>
<evidence type="ECO:0000256" key="1">
    <source>
        <dbReference type="SAM" id="Coils"/>
    </source>
</evidence>
<protein>
    <submittedName>
        <fullName evidence="3">Photosystem II CP47 chlorophyll apoprotein</fullName>
    </submittedName>
</protein>
<feature type="compositionally biased region" description="Polar residues" evidence="2">
    <location>
        <begin position="159"/>
        <end position="177"/>
    </location>
</feature>
<feature type="coiled-coil region" evidence="1">
    <location>
        <begin position="648"/>
        <end position="675"/>
    </location>
</feature>
<accession>A0AAD7LHL9</accession>
<organism evidence="3 4">
    <name type="scientific">Quillaja saponaria</name>
    <name type="common">Soap bark tree</name>
    <dbReference type="NCBI Taxonomy" id="32244"/>
    <lineage>
        <taxon>Eukaryota</taxon>
        <taxon>Viridiplantae</taxon>
        <taxon>Streptophyta</taxon>
        <taxon>Embryophyta</taxon>
        <taxon>Tracheophyta</taxon>
        <taxon>Spermatophyta</taxon>
        <taxon>Magnoliopsida</taxon>
        <taxon>eudicotyledons</taxon>
        <taxon>Gunneridae</taxon>
        <taxon>Pentapetalae</taxon>
        <taxon>rosids</taxon>
        <taxon>fabids</taxon>
        <taxon>Fabales</taxon>
        <taxon>Quillajaceae</taxon>
        <taxon>Quillaja</taxon>
    </lineage>
</organism>
<sequence>MASEQKRDEDMDSLFEGMVLFNPSQLVADHRPDHQEDDDDKDRFYCGQSDASTMSTAVASSSQPLDENLFSDLTLVVNPLQNLEVPESDIDPGSQFCRPSPYVNSPDTTASTPTITTRQVSKKKKRAGLRIGYGRDIILSDDSTTPGSPLPQLPISIPNAGNNSTPEPLAISQDSKTPSVASLSMTHIVVAPPPSDVFSSLYDDSITRLQDAYQKDEDIQQDDDDLNAGTSKASLSEMRFDKIKTQICEKLDRARQLVSSVSATRKDCIKNRRKAADNLNIASLKYVELEKELEEACEAEDFERAERVSENLAAAEQEKQASVNALRDADADIDAFDSKLQQLLDAQIAAEEESAILLENFSKDAANYADLMLKKAAVLSSQEMDKWLSSTEALEAKKMEVEIESHFINEARIELTKSIEHSTQDDKREKVMLCEKKVMLIDEMEKLLALVKQKEMEIAENDSNIRAVEKRIADVVSGFGEMQSCIDARCDNLQSDLSQVNIEVDALSLRKKEIDDLLSREQERGEKLRELATVSKMEAKTYHEVVGLRRNLMLSTLKFRKDKAALANTEEKLSRDVKMFQQEISAARASLQMMLHSYEVGLAVHIPHQMEDKRLPELEAEKKVAAAARNFKEAARIAAEAKGLSLEKDSMQSDMERAISELEKIEEEFGNTVNKMQETEMMILSKERELAVARFKRLRLIASAATAERAAALELGDLEEANLLLAEAEAADLEANKLQPIYNFKVDDITNYHKHFISMELVCYLGRNQLAELAASHYLSAD</sequence>
<evidence type="ECO:0000313" key="4">
    <source>
        <dbReference type="Proteomes" id="UP001163823"/>
    </source>
</evidence>
<dbReference type="AlphaFoldDB" id="A0AAD7LHL9"/>
<evidence type="ECO:0000313" key="3">
    <source>
        <dbReference type="EMBL" id="KAJ7958022.1"/>
    </source>
</evidence>
<feature type="coiled-coil region" evidence="1">
    <location>
        <begin position="272"/>
        <end position="346"/>
    </location>
</feature>
<dbReference type="Proteomes" id="UP001163823">
    <property type="component" value="Chromosome 8"/>
</dbReference>
<feature type="region of interest" description="Disordered" evidence="2">
    <location>
        <begin position="24"/>
        <end position="48"/>
    </location>
</feature>
<keyword evidence="4" id="KW-1185">Reference proteome</keyword>
<gene>
    <name evidence="3" type="ORF">O6P43_018809</name>
</gene>
<proteinExistence type="predicted"/>
<reference evidence="3" key="1">
    <citation type="journal article" date="2023" name="Science">
        <title>Elucidation of the pathway for biosynthesis of saponin adjuvants from the soapbark tree.</title>
        <authorList>
            <person name="Reed J."/>
            <person name="Orme A."/>
            <person name="El-Demerdash A."/>
            <person name="Owen C."/>
            <person name="Martin L.B.B."/>
            <person name="Misra R.C."/>
            <person name="Kikuchi S."/>
            <person name="Rejzek M."/>
            <person name="Martin A.C."/>
            <person name="Harkess A."/>
            <person name="Leebens-Mack J."/>
            <person name="Louveau T."/>
            <person name="Stephenson M.J."/>
            <person name="Osbourn A."/>
        </authorList>
    </citation>
    <scope>NUCLEOTIDE SEQUENCE</scope>
    <source>
        <strain evidence="3">S10</strain>
    </source>
</reference>
<feature type="coiled-coil region" evidence="1">
    <location>
        <begin position="451"/>
        <end position="510"/>
    </location>
</feature>
<dbReference type="EMBL" id="JARAOO010000008">
    <property type="protein sequence ID" value="KAJ7958022.1"/>
    <property type="molecule type" value="Genomic_DNA"/>
</dbReference>
<name>A0AAD7LHL9_QUISA</name>
<dbReference type="PANTHER" id="PTHR38394:SF1">
    <property type="entry name" value="NEUROFILAMENT LIGHT PROTEIN"/>
    <property type="match status" value="1"/>
</dbReference>
<feature type="region of interest" description="Disordered" evidence="2">
    <location>
        <begin position="158"/>
        <end position="177"/>
    </location>
</feature>
<dbReference type="PANTHER" id="PTHR38394">
    <property type="entry name" value="NEUROFILAMENT LIGHT PROTEIN"/>
    <property type="match status" value="1"/>
</dbReference>
<evidence type="ECO:0000256" key="2">
    <source>
        <dbReference type="SAM" id="MobiDB-lite"/>
    </source>
</evidence>
<keyword evidence="1" id="KW-0175">Coiled coil</keyword>